<reference evidence="3" key="1">
    <citation type="journal article" date="2023" name="IScience">
        <title>Live-bearing cockroach genome reveals convergent evolutionary mechanisms linked to viviparity in insects and beyond.</title>
        <authorList>
            <person name="Fouks B."/>
            <person name="Harrison M.C."/>
            <person name="Mikhailova A.A."/>
            <person name="Marchal E."/>
            <person name="English S."/>
            <person name="Carruthers M."/>
            <person name="Jennings E.C."/>
            <person name="Chiamaka E.L."/>
            <person name="Frigard R.A."/>
            <person name="Pippel M."/>
            <person name="Attardo G.M."/>
            <person name="Benoit J.B."/>
            <person name="Bornberg-Bauer E."/>
            <person name="Tobe S.S."/>
        </authorList>
    </citation>
    <scope>NUCLEOTIDE SEQUENCE</scope>
    <source>
        <strain evidence="3">Stay&amp;Tobe</strain>
    </source>
</reference>
<keyword evidence="4" id="KW-1185">Reference proteome</keyword>
<feature type="non-terminal residue" evidence="3">
    <location>
        <position position="1"/>
    </location>
</feature>
<sequence length="1173" mass="129635">AREVVQTFHRPAVLPGGYKKSSSSSKTSKPFPLGHQAAAGTTDVPGGEPVYIETSEKQQEEMVFTLNISKIHAQLRRLRNESSILKDAVITAIPSHYSRVFFTCARPVDNGADGLGFIMFECGLEGVSLKVVKRSQFEKGENGNEEKAEQTDAETSHTDTVRSRDELESQPTANPTSVTNQGDDKPPSSATSKSTKSTVADGTPGGPGPPDRTATAVQLKQDNHGNTSSCVIELRTVWFNFAAPPRAPITRKIDFTRLDWNLLSTASPAINAWMNPSNRFAIRVVHMVRSMYRRSTGIVACLMAEALDVQGIHMPMKSRYGRYTPLAKTLQEDPSCQLCSVLQKYVLQSDLATIEANLRETDLPMLSTLRQGVIVLSRQWKNVLYTPLLLDHKYKSKHVKPLNVTFAVPEPDEENVLTDGEGSEAGAVHKVIKAQDKTEEYIYTCVPVSAGTSIKPDELIVPPVGSPPITNASQKKLDAEQGIGYGPLKEEHHNFSPTGNVSGKYWEPGRKETGEDLYSWMAKQQDFMKDAEVSKAALRGNWESKINTLTTEDTLDDPEYLQMTAGGYSLYPMHDSLRLLDAHLIFEPLLSCLGVMPQQMISNLSGTSAPGSGNVSSFETWGSNLSLVGAIETMRIDIVVSEFGKTSDKKKAKTSTSSTSTSTSSTVSKGSKNVGGKFYLDIPPETPAFLCEKMGVELDLKKMADMTVDDMIQKQNVLYISRGQLKKHTSTIVNISLNVRYISQQVNMPLLRLLHQISNMYQNVKETQMELKEQQPEKTEKMWHEQAFVAQIITFISKSLKKASLMTLKLRSTSKECERYERDNNSFFSSMVFKNDSSLSGLEHITIASDKSKDVLNLTPRCWKTVYYLLDLYATMPETKTITHRFSVAADISEGYKEKGNVSMPETTTGSTPFSHDKPRELSVVTGERTRLIVFGVARIHRTRLLATLSGLKLEAEITSLHSSLTCRKKSRPASLECSLTGHIGRTMIVLLEGVAPNQQTVVKVTVGKSQALYSSISRRSKDKNSGLLTVGAVNIDIPQHPVALHGMMTRGSKQLSSTLQELRVTRTSSRISRGTTAEEGDFITQHSPRHFPSMQVPQPDLHKQQQESSLLQPLVMQFSIILQSLSITAALLPSLQAQYKMDQVNSTGVTGSKAKFTIDLPRHSLSFHQTTI</sequence>
<dbReference type="InterPro" id="IPR056741">
    <property type="entry name" value="BLTP1_M"/>
</dbReference>
<evidence type="ECO:0000256" key="1">
    <source>
        <dbReference type="SAM" id="MobiDB-lite"/>
    </source>
</evidence>
<feature type="region of interest" description="Disordered" evidence="1">
    <location>
        <begin position="899"/>
        <end position="920"/>
    </location>
</feature>
<feature type="region of interest" description="Disordered" evidence="1">
    <location>
        <begin position="649"/>
        <end position="670"/>
    </location>
</feature>
<feature type="region of interest" description="Disordered" evidence="1">
    <location>
        <begin position="15"/>
        <end position="46"/>
    </location>
</feature>
<feature type="compositionally biased region" description="Low complexity" evidence="1">
    <location>
        <begin position="187"/>
        <end position="198"/>
    </location>
</feature>
<feature type="domain" description="Bridge-like lipid transfer protein family member 1 middle region" evidence="2">
    <location>
        <begin position="576"/>
        <end position="1169"/>
    </location>
</feature>
<feature type="compositionally biased region" description="Low complexity" evidence="1">
    <location>
        <begin position="654"/>
        <end position="670"/>
    </location>
</feature>
<name>A0AAD8ELH2_DIPPU</name>
<dbReference type="Proteomes" id="UP001233999">
    <property type="component" value="Unassembled WGS sequence"/>
</dbReference>
<organism evidence="3 4">
    <name type="scientific">Diploptera punctata</name>
    <name type="common">Pacific beetle cockroach</name>
    <dbReference type="NCBI Taxonomy" id="6984"/>
    <lineage>
        <taxon>Eukaryota</taxon>
        <taxon>Metazoa</taxon>
        <taxon>Ecdysozoa</taxon>
        <taxon>Arthropoda</taxon>
        <taxon>Hexapoda</taxon>
        <taxon>Insecta</taxon>
        <taxon>Pterygota</taxon>
        <taxon>Neoptera</taxon>
        <taxon>Polyneoptera</taxon>
        <taxon>Dictyoptera</taxon>
        <taxon>Blattodea</taxon>
        <taxon>Blaberoidea</taxon>
        <taxon>Blaberidae</taxon>
        <taxon>Diplopterinae</taxon>
        <taxon>Diploptera</taxon>
    </lineage>
</organism>
<feature type="compositionally biased region" description="Polar residues" evidence="1">
    <location>
        <begin position="904"/>
        <end position="914"/>
    </location>
</feature>
<reference evidence="3" key="2">
    <citation type="submission" date="2023-05" db="EMBL/GenBank/DDBJ databases">
        <authorList>
            <person name="Fouks B."/>
        </authorList>
    </citation>
    <scope>NUCLEOTIDE SEQUENCE</scope>
    <source>
        <strain evidence="3">Stay&amp;Tobe</strain>
        <tissue evidence="3">Testes</tissue>
    </source>
</reference>
<dbReference type="GO" id="GO:0098793">
    <property type="term" value="C:presynapse"/>
    <property type="evidence" value="ECO:0007669"/>
    <property type="project" value="GOC"/>
</dbReference>
<dbReference type="Pfam" id="PF25039">
    <property type="entry name" value="BLTP1_M"/>
    <property type="match status" value="2"/>
</dbReference>
<evidence type="ECO:0000259" key="2">
    <source>
        <dbReference type="Pfam" id="PF25039"/>
    </source>
</evidence>
<comment type="caution">
    <text evidence="3">The sequence shown here is derived from an EMBL/GenBank/DDBJ whole genome shotgun (WGS) entry which is preliminary data.</text>
</comment>
<dbReference type="PANTHER" id="PTHR31640:SF1">
    <property type="entry name" value="BRIDGE-LIKE LIPID TRANSFER PROTEIN FAMILY MEMBER 1"/>
    <property type="match status" value="1"/>
</dbReference>
<protein>
    <recommendedName>
        <fullName evidence="2">Bridge-like lipid transfer protein family member 1 middle region domain-containing protein</fullName>
    </recommendedName>
</protein>
<feature type="domain" description="Bridge-like lipid transfer protein family member 1 middle region" evidence="2">
    <location>
        <begin position="113"/>
        <end position="385"/>
    </location>
</feature>
<dbReference type="InterPro" id="IPR033616">
    <property type="entry name" value="BLTP1"/>
</dbReference>
<dbReference type="PANTHER" id="PTHR31640">
    <property type="entry name" value="TRANSMEMBRANE PROTEIN KIAA1109"/>
    <property type="match status" value="1"/>
</dbReference>
<proteinExistence type="predicted"/>
<feature type="compositionally biased region" description="Polar residues" evidence="1">
    <location>
        <begin position="169"/>
        <end position="181"/>
    </location>
</feature>
<accession>A0AAD8ELH2</accession>
<feature type="region of interest" description="Disordered" evidence="1">
    <location>
        <begin position="138"/>
        <end position="215"/>
    </location>
</feature>
<gene>
    <name evidence="3" type="ORF">L9F63_014651</name>
</gene>
<evidence type="ECO:0000313" key="4">
    <source>
        <dbReference type="Proteomes" id="UP001233999"/>
    </source>
</evidence>
<feature type="compositionally biased region" description="Basic and acidic residues" evidence="1">
    <location>
        <begin position="138"/>
        <end position="167"/>
    </location>
</feature>
<feature type="compositionally biased region" description="Low complexity" evidence="1">
    <location>
        <begin position="19"/>
        <end position="29"/>
    </location>
</feature>
<evidence type="ECO:0000313" key="3">
    <source>
        <dbReference type="EMBL" id="KAJ9593937.1"/>
    </source>
</evidence>
<dbReference type="GO" id="GO:0048488">
    <property type="term" value="P:synaptic vesicle endocytosis"/>
    <property type="evidence" value="ECO:0007669"/>
    <property type="project" value="TreeGrafter"/>
</dbReference>
<feature type="non-terminal residue" evidence="3">
    <location>
        <position position="1173"/>
    </location>
</feature>
<dbReference type="EMBL" id="JASPKZ010003086">
    <property type="protein sequence ID" value="KAJ9593937.1"/>
    <property type="molecule type" value="Genomic_DNA"/>
</dbReference>
<dbReference type="AlphaFoldDB" id="A0AAD8ELH2"/>